<protein>
    <recommendedName>
        <fullName evidence="2">Glycosyltransferase</fullName>
    </recommendedName>
</protein>
<name>A0A6C0J126_9ZZZZ</name>
<reference evidence="1" key="1">
    <citation type="journal article" date="2020" name="Nature">
        <title>Giant virus diversity and host interactions through global metagenomics.</title>
        <authorList>
            <person name="Schulz F."/>
            <person name="Roux S."/>
            <person name="Paez-Espino D."/>
            <person name="Jungbluth S."/>
            <person name="Walsh D.A."/>
            <person name="Denef V.J."/>
            <person name="McMahon K.D."/>
            <person name="Konstantinidis K.T."/>
            <person name="Eloe-Fadrosh E.A."/>
            <person name="Kyrpides N.C."/>
            <person name="Woyke T."/>
        </authorList>
    </citation>
    <scope>NUCLEOTIDE SEQUENCE</scope>
    <source>
        <strain evidence="1">GVMAG-M-3300025652-16</strain>
    </source>
</reference>
<organism evidence="1">
    <name type="scientific">viral metagenome</name>
    <dbReference type="NCBI Taxonomy" id="1070528"/>
    <lineage>
        <taxon>unclassified sequences</taxon>
        <taxon>metagenomes</taxon>
        <taxon>organismal metagenomes</taxon>
    </lineage>
</organism>
<proteinExistence type="predicted"/>
<sequence>MVKTIVHHLGLGDQIMLNGMVRHFAETDNVAIFVKRCHEESVRFMYRDIADKVELILVDNTNAPEIWSKVKGDVIPLATYGIDDNGWKFMTQGQGSVMTNWAHGVYIQAGVNPKYMYSKFKVDRDKSKEFKIDKENYIFVHDDPARDRVIDIKTDKFVYKPHSKLTDKNQEFFQCERPNIFEYLGVIENADEVHCMNSSYNWMIELMNIGNPKKNFFHLDVAHKYYGPRTVKTVFSDEVWTFI</sequence>
<dbReference type="AlphaFoldDB" id="A0A6C0J126"/>
<accession>A0A6C0J126</accession>
<dbReference type="EMBL" id="MN740292">
    <property type="protein sequence ID" value="QHT98490.1"/>
    <property type="molecule type" value="Genomic_DNA"/>
</dbReference>
<evidence type="ECO:0008006" key="2">
    <source>
        <dbReference type="Google" id="ProtNLM"/>
    </source>
</evidence>
<evidence type="ECO:0000313" key="1">
    <source>
        <dbReference type="EMBL" id="QHT98490.1"/>
    </source>
</evidence>